<accession>A0ABT1JB52</accession>
<reference evidence="5 6" key="1">
    <citation type="submission" date="2022-06" db="EMBL/GenBank/DDBJ databases">
        <title>Genomic Encyclopedia of Type Strains, Phase I: the one thousand microbial genomes (KMG-I) project.</title>
        <authorList>
            <person name="Kyrpides N."/>
        </authorList>
    </citation>
    <scope>NUCLEOTIDE SEQUENCE [LARGE SCALE GENOMIC DNA]</scope>
    <source>
        <strain evidence="5 6">DSM 43889</strain>
    </source>
</reference>
<dbReference type="EMBL" id="AUBJ02000001">
    <property type="protein sequence ID" value="MCP2329740.1"/>
    <property type="molecule type" value="Genomic_DNA"/>
</dbReference>
<dbReference type="RefSeq" id="WP_026419163.1">
    <property type="nucleotide sequence ID" value="NZ_AUBJ02000001.1"/>
</dbReference>
<dbReference type="CDD" id="cd06558">
    <property type="entry name" value="crotonase-like"/>
    <property type="match status" value="1"/>
</dbReference>
<dbReference type="SUPFAM" id="SSF52096">
    <property type="entry name" value="ClpP/crotonase"/>
    <property type="match status" value="1"/>
</dbReference>
<evidence type="ECO:0000313" key="6">
    <source>
        <dbReference type="Proteomes" id="UP000791080"/>
    </source>
</evidence>
<dbReference type="PANTHER" id="PTHR43176">
    <property type="entry name" value="3-HYDROXYISOBUTYRYL-COA HYDROLASE-RELATED"/>
    <property type="match status" value="1"/>
</dbReference>
<dbReference type="Pfam" id="PF16113">
    <property type="entry name" value="ECH_2"/>
    <property type="match status" value="1"/>
</dbReference>
<dbReference type="Gene3D" id="3.90.226.10">
    <property type="entry name" value="2-enoyl-CoA Hydratase, Chain A, domain 1"/>
    <property type="match status" value="1"/>
</dbReference>
<dbReference type="PANTHER" id="PTHR43176:SF3">
    <property type="entry name" value="3-HYDROXYISOBUTYRYL-COA HYDROLASE, MITOCHONDRIAL"/>
    <property type="match status" value="1"/>
</dbReference>
<protein>
    <recommendedName>
        <fullName evidence="2">3-hydroxyisobutyryl-CoA hydrolase</fullName>
        <ecNumber evidence="2">3.1.2.4</ecNumber>
    </recommendedName>
</protein>
<gene>
    <name evidence="5" type="ORF">G443_000010</name>
</gene>
<proteinExistence type="predicted"/>
<evidence type="ECO:0000256" key="2">
    <source>
        <dbReference type="ARBA" id="ARBA00011915"/>
    </source>
</evidence>
<dbReference type="InterPro" id="IPR029045">
    <property type="entry name" value="ClpP/crotonase-like_dom_sf"/>
</dbReference>
<evidence type="ECO:0000256" key="3">
    <source>
        <dbReference type="ARBA" id="ARBA00022801"/>
    </source>
</evidence>
<comment type="catalytic activity">
    <reaction evidence="1">
        <text>3-hydroxy-2-methylpropanoyl-CoA + H2O = 3-hydroxy-2-methylpropanoate + CoA + H(+)</text>
        <dbReference type="Rhea" id="RHEA:20888"/>
        <dbReference type="ChEBI" id="CHEBI:11805"/>
        <dbReference type="ChEBI" id="CHEBI:15377"/>
        <dbReference type="ChEBI" id="CHEBI:15378"/>
        <dbReference type="ChEBI" id="CHEBI:57287"/>
        <dbReference type="ChEBI" id="CHEBI:57340"/>
        <dbReference type="EC" id="3.1.2.4"/>
    </reaction>
</comment>
<evidence type="ECO:0000259" key="4">
    <source>
        <dbReference type="Pfam" id="PF16113"/>
    </source>
</evidence>
<organism evidence="5 6">
    <name type="scientific">Actinoalloteichus caeruleus DSM 43889</name>
    <dbReference type="NCBI Taxonomy" id="1120930"/>
    <lineage>
        <taxon>Bacteria</taxon>
        <taxon>Bacillati</taxon>
        <taxon>Actinomycetota</taxon>
        <taxon>Actinomycetes</taxon>
        <taxon>Pseudonocardiales</taxon>
        <taxon>Pseudonocardiaceae</taxon>
        <taxon>Actinoalloteichus</taxon>
        <taxon>Actinoalloteichus cyanogriseus</taxon>
    </lineage>
</organism>
<dbReference type="NCBIfam" id="NF004127">
    <property type="entry name" value="PRK05617.1"/>
    <property type="match status" value="1"/>
</dbReference>
<dbReference type="Proteomes" id="UP000791080">
    <property type="component" value="Unassembled WGS sequence"/>
</dbReference>
<sequence length="337" mass="35535">MDTVRHEVVDGVGRLVLDRPAALNALDLDMIREMTRVLDGWRDDPEVRTVLVAGGSPRAFCAGGDIRAARAASLAGDEENVAEFFRAEYALNGLIAEYPKPYVALLDGIAMGGGLGISAHGSIRVVTERSRLAMPETGIGFFPDVGSTYFLPRLRGASGRHLGLTGVHIGAGAAVDTGLATHHVPAERLPDLVAALGTGTAAEVVAGFATPPPVSELAPVAEAVDRCFAADSVEEVVARLEAEAGPHQEWARATLATLAAMSPTSLHLAAGLFRRGAASSLRECLARELRVAAWAAHSHDFHEGVRAQLVDKDRRPRWSPATLAEVDTALVTRVLDG</sequence>
<evidence type="ECO:0000313" key="5">
    <source>
        <dbReference type="EMBL" id="MCP2329740.1"/>
    </source>
</evidence>
<feature type="domain" description="Enoyl-CoA hydratase/isomerase" evidence="4">
    <location>
        <begin position="12"/>
        <end position="334"/>
    </location>
</feature>
<keyword evidence="3" id="KW-0378">Hydrolase</keyword>
<evidence type="ECO:0000256" key="1">
    <source>
        <dbReference type="ARBA" id="ARBA00001709"/>
    </source>
</evidence>
<dbReference type="EC" id="3.1.2.4" evidence="2"/>
<keyword evidence="6" id="KW-1185">Reference proteome</keyword>
<dbReference type="InterPro" id="IPR032259">
    <property type="entry name" value="HIBYL-CoA-H"/>
</dbReference>
<dbReference type="InterPro" id="IPR045004">
    <property type="entry name" value="ECH_dom"/>
</dbReference>
<name>A0ABT1JB52_ACTCY</name>
<comment type="caution">
    <text evidence="5">The sequence shown here is derived from an EMBL/GenBank/DDBJ whole genome shotgun (WGS) entry which is preliminary data.</text>
</comment>